<dbReference type="InterPro" id="IPR029044">
    <property type="entry name" value="Nucleotide-diphossugar_trans"/>
</dbReference>
<keyword evidence="3 10" id="KW-0808">Transferase</keyword>
<dbReference type="RefSeq" id="WP_183401111.1">
    <property type="nucleotide sequence ID" value="NZ_JACIDS010000006.1"/>
</dbReference>
<evidence type="ECO:0000256" key="6">
    <source>
        <dbReference type="ARBA" id="ARBA00023136"/>
    </source>
</evidence>
<evidence type="ECO:0000259" key="9">
    <source>
        <dbReference type="Pfam" id="PF13632"/>
    </source>
</evidence>
<dbReference type="PANTHER" id="PTHR43867:SF2">
    <property type="entry name" value="CELLULOSE SYNTHASE CATALYTIC SUBUNIT A [UDP-FORMING]"/>
    <property type="match status" value="1"/>
</dbReference>
<gene>
    <name evidence="10" type="ORF">GGR25_004534</name>
</gene>
<evidence type="ECO:0000256" key="4">
    <source>
        <dbReference type="ARBA" id="ARBA00022692"/>
    </source>
</evidence>
<sequence length="611" mass="67450">MALLGHFLLAEDEPEAERPFALRATRLGLPFTLKPRKLGRVVLPKEVPGGESVALAAAIGAGRAAMVEGAGESRLVIAPEEGEMESLAASLERMPLLRERLVVSTPEAIRRLLFSAGSRRLLDDALSRLERRDASLSARLLLSRTQFWVCAGLGLALLFALATEGLTALAPLDVAAGTLFLALILMRMLALSLVLDHTVNPPPALPTPDPARLPVYTVLIPLYDEAHMVPELVRAMNRLDWPRDRLDIKFLIEARDRGTARALKRQKLRPPFEVVVVPDAAPRTKPKALAFALPLVRGEFVTVYDAEDRPDPGQLIEAHAAFLAGGERLACVQAPLLIDNGETNGLAGLFAMEYAILFDALLPFLAALDLPLPLGGTSNHFRRAALEAVGGWDPYNVTEDADLGIRLARFGYRARTITRPTYEEAPLTTRLWLNQRTRWLKGWMQTFLVHMRHPLRLWHEIGTRRLAGFLLTSLGSVVAAAVYPIYLTTALFLLFDPALLWRANSPLVAGMIMLNLFNFIAAYFVFGLLATMTFHMRRGRRPAGALIFLPAYWLLLSIACYRALIQLVLAPHHWAKTPHLGRRVREERHQAHRPVRPGGAIEAPVEGAPPG</sequence>
<accession>A0A840AXE0</accession>
<dbReference type="AlphaFoldDB" id="A0A840AXE0"/>
<feature type="domain" description="Glycosyltransferase 2-like" evidence="9">
    <location>
        <begin position="301"/>
        <end position="495"/>
    </location>
</feature>
<comment type="subcellular location">
    <subcellularLocation>
        <location evidence="1">Membrane</location>
        <topology evidence="1">Multi-pass membrane protein</topology>
    </subcellularLocation>
</comment>
<dbReference type="EMBL" id="JACIDS010000006">
    <property type="protein sequence ID" value="MBB3933461.1"/>
    <property type="molecule type" value="Genomic_DNA"/>
</dbReference>
<feature type="transmembrane region" description="Helical" evidence="8">
    <location>
        <begin position="466"/>
        <end position="495"/>
    </location>
</feature>
<feature type="transmembrane region" description="Helical" evidence="8">
    <location>
        <begin position="507"/>
        <end position="531"/>
    </location>
</feature>
<keyword evidence="2" id="KW-0328">Glycosyltransferase</keyword>
<comment type="caution">
    <text evidence="10">The sequence shown here is derived from an EMBL/GenBank/DDBJ whole genome shotgun (WGS) entry which is preliminary data.</text>
</comment>
<evidence type="ECO:0000256" key="5">
    <source>
        <dbReference type="ARBA" id="ARBA00022989"/>
    </source>
</evidence>
<evidence type="ECO:0000256" key="8">
    <source>
        <dbReference type="SAM" id="Phobius"/>
    </source>
</evidence>
<reference evidence="10 11" key="1">
    <citation type="submission" date="2020-08" db="EMBL/GenBank/DDBJ databases">
        <title>Genomic Encyclopedia of Type Strains, Phase IV (KMG-IV): sequencing the most valuable type-strain genomes for metagenomic binning, comparative biology and taxonomic classification.</title>
        <authorList>
            <person name="Goeker M."/>
        </authorList>
    </citation>
    <scope>NUCLEOTIDE SEQUENCE [LARGE SCALE GENOMIC DNA]</scope>
    <source>
        <strain evidence="10 11">DSM 25966</strain>
    </source>
</reference>
<evidence type="ECO:0000256" key="1">
    <source>
        <dbReference type="ARBA" id="ARBA00004141"/>
    </source>
</evidence>
<dbReference type="GO" id="GO:0016757">
    <property type="term" value="F:glycosyltransferase activity"/>
    <property type="evidence" value="ECO:0007669"/>
    <property type="project" value="UniProtKB-KW"/>
</dbReference>
<keyword evidence="5 8" id="KW-1133">Transmembrane helix</keyword>
<evidence type="ECO:0000256" key="7">
    <source>
        <dbReference type="SAM" id="MobiDB-lite"/>
    </source>
</evidence>
<keyword evidence="4 8" id="KW-0812">Transmembrane</keyword>
<feature type="transmembrane region" description="Helical" evidence="8">
    <location>
        <begin position="141"/>
        <end position="162"/>
    </location>
</feature>
<keyword evidence="6 8" id="KW-0472">Membrane</keyword>
<evidence type="ECO:0000256" key="3">
    <source>
        <dbReference type="ARBA" id="ARBA00022679"/>
    </source>
</evidence>
<dbReference type="InterPro" id="IPR001173">
    <property type="entry name" value="Glyco_trans_2-like"/>
</dbReference>
<dbReference type="SUPFAM" id="SSF53448">
    <property type="entry name" value="Nucleotide-diphospho-sugar transferases"/>
    <property type="match status" value="1"/>
</dbReference>
<dbReference type="GO" id="GO:0016020">
    <property type="term" value="C:membrane"/>
    <property type="evidence" value="ECO:0007669"/>
    <property type="project" value="UniProtKB-SubCell"/>
</dbReference>
<name>A0A840AXE0_9HYPH</name>
<dbReference type="Proteomes" id="UP000553963">
    <property type="component" value="Unassembled WGS sequence"/>
</dbReference>
<organism evidence="10 11">
    <name type="scientific">Kaistia hirudinis</name>
    <dbReference type="NCBI Taxonomy" id="1293440"/>
    <lineage>
        <taxon>Bacteria</taxon>
        <taxon>Pseudomonadati</taxon>
        <taxon>Pseudomonadota</taxon>
        <taxon>Alphaproteobacteria</taxon>
        <taxon>Hyphomicrobiales</taxon>
        <taxon>Kaistiaceae</taxon>
        <taxon>Kaistia</taxon>
    </lineage>
</organism>
<keyword evidence="11" id="KW-1185">Reference proteome</keyword>
<feature type="region of interest" description="Disordered" evidence="7">
    <location>
        <begin position="587"/>
        <end position="611"/>
    </location>
</feature>
<dbReference type="PANTHER" id="PTHR43867">
    <property type="entry name" value="CELLULOSE SYNTHASE CATALYTIC SUBUNIT A [UDP-FORMING]"/>
    <property type="match status" value="1"/>
</dbReference>
<evidence type="ECO:0000256" key="2">
    <source>
        <dbReference type="ARBA" id="ARBA00022676"/>
    </source>
</evidence>
<evidence type="ECO:0000313" key="11">
    <source>
        <dbReference type="Proteomes" id="UP000553963"/>
    </source>
</evidence>
<feature type="transmembrane region" description="Helical" evidence="8">
    <location>
        <begin position="174"/>
        <end position="195"/>
    </location>
</feature>
<feature type="transmembrane region" description="Helical" evidence="8">
    <location>
        <begin position="543"/>
        <end position="564"/>
    </location>
</feature>
<evidence type="ECO:0000313" key="10">
    <source>
        <dbReference type="EMBL" id="MBB3933461.1"/>
    </source>
</evidence>
<protein>
    <submittedName>
        <fullName evidence="10">Cellulose synthase/poly-beta-1,6-N-acetylglucosamine synthase-like glycosyltransferase</fullName>
    </submittedName>
</protein>
<proteinExistence type="predicted"/>
<dbReference type="InterPro" id="IPR050321">
    <property type="entry name" value="Glycosyltr_2/OpgH_subfam"/>
</dbReference>
<dbReference type="Gene3D" id="3.90.550.10">
    <property type="entry name" value="Spore Coat Polysaccharide Biosynthesis Protein SpsA, Chain A"/>
    <property type="match status" value="1"/>
</dbReference>
<dbReference type="Pfam" id="PF13632">
    <property type="entry name" value="Glyco_trans_2_3"/>
    <property type="match status" value="1"/>
</dbReference>